<evidence type="ECO:0000313" key="2">
    <source>
        <dbReference type="EMBL" id="UNI20004.1"/>
    </source>
</evidence>
<accession>A0A9Q8QFQ9</accession>
<gene>
    <name evidence="2" type="ORF">JDV02_006141</name>
</gene>
<evidence type="ECO:0000256" key="1">
    <source>
        <dbReference type="SAM" id="MobiDB-lite"/>
    </source>
</evidence>
<sequence>MSATPSVAADGDASENASADDSSGVVTVAKDGDLVLEVTFETSPATLKKNRQAAAAGVSTAPNGRLSSSAAATARLGPRPAAAASTTTMKTTLKVAYRVSSRALSRHSRYFENLLSNHQFREARLVADAHAKLSLAGIKPAEAAVRDLPVVAVADDDQATEATGRELAFEVMLSIIHGRPARNSNNAKSLMSYALTLAIIADRFDCVAPVARALNHELKFKWPVTSNRPLVDDATGHPTQIEQVLRQKVLVAWLLGQAMRLLQSSRELIMRGSRLWSAFHEADPRLSAAWWNLPEGLEDELQYRRECILNTVSSVQRHFLDLYSSRDRQCKLGYDTSAACDIFQLGQLHRFLKSKELLFLVDYSQSSLDAVPDTPHLDLEELIATLRQCPNYQVDKHHVNCGPQLRIKAILDYIRTMLSANVVSISHADWKRRRAQVSWKSRTTKISSTDDDSGTTFAFTRAVAHDKRLRYEGAMHADHMALSLFTADAWDWTPEA</sequence>
<keyword evidence="3" id="KW-1185">Reference proteome</keyword>
<dbReference type="GeneID" id="72068090"/>
<evidence type="ECO:0000313" key="3">
    <source>
        <dbReference type="Proteomes" id="UP000829364"/>
    </source>
</evidence>
<dbReference type="RefSeq" id="XP_047843485.1">
    <property type="nucleotide sequence ID" value="XM_047987500.1"/>
</dbReference>
<dbReference type="OrthoDB" id="5398371at2759"/>
<proteinExistence type="predicted"/>
<feature type="region of interest" description="Disordered" evidence="1">
    <location>
        <begin position="1"/>
        <end position="24"/>
    </location>
</feature>
<feature type="compositionally biased region" description="Low complexity" evidence="1">
    <location>
        <begin position="8"/>
        <end position="23"/>
    </location>
</feature>
<reference evidence="2" key="1">
    <citation type="submission" date="2021-11" db="EMBL/GenBank/DDBJ databases">
        <title>Purpureocillium_takamizusanense_genome.</title>
        <authorList>
            <person name="Nguyen N.-H."/>
        </authorList>
    </citation>
    <scope>NUCLEOTIDE SEQUENCE</scope>
    <source>
        <strain evidence="2">PT3</strain>
    </source>
</reference>
<dbReference type="KEGG" id="ptkz:JDV02_006141"/>
<organism evidence="2 3">
    <name type="scientific">Purpureocillium takamizusanense</name>
    <dbReference type="NCBI Taxonomy" id="2060973"/>
    <lineage>
        <taxon>Eukaryota</taxon>
        <taxon>Fungi</taxon>
        <taxon>Dikarya</taxon>
        <taxon>Ascomycota</taxon>
        <taxon>Pezizomycotina</taxon>
        <taxon>Sordariomycetes</taxon>
        <taxon>Hypocreomycetidae</taxon>
        <taxon>Hypocreales</taxon>
        <taxon>Ophiocordycipitaceae</taxon>
        <taxon>Purpureocillium</taxon>
    </lineage>
</organism>
<dbReference type="Proteomes" id="UP000829364">
    <property type="component" value="Chromosome 5"/>
</dbReference>
<protein>
    <submittedName>
        <fullName evidence="2">Uncharacterized protein</fullName>
    </submittedName>
</protein>
<dbReference type="EMBL" id="CP086358">
    <property type="protein sequence ID" value="UNI20004.1"/>
    <property type="molecule type" value="Genomic_DNA"/>
</dbReference>
<name>A0A9Q8QFQ9_9HYPO</name>
<dbReference type="AlphaFoldDB" id="A0A9Q8QFQ9"/>